<keyword evidence="1" id="KW-0614">Plasmid</keyword>
<evidence type="ECO:0000313" key="1">
    <source>
        <dbReference type="EMBL" id="AXH00661.1"/>
    </source>
</evidence>
<protein>
    <submittedName>
        <fullName evidence="1">Uncharacterized protein</fullName>
    </submittedName>
</protein>
<name>A0A345ILT8_9DEIO</name>
<reference evidence="1 2" key="1">
    <citation type="submission" date="2018-07" db="EMBL/GenBank/DDBJ databases">
        <title>Complete Genome and Methylome Analysis of Deinococcus wulumuqiensis NEB 479.</title>
        <authorList>
            <person name="Fomenkov A."/>
            <person name="Luyten Y."/>
            <person name="Vincze T."/>
            <person name="Anton B.P."/>
            <person name="Clark T."/>
            <person name="Roberts R.J."/>
            <person name="Morgan R.D."/>
        </authorList>
    </citation>
    <scope>NUCLEOTIDE SEQUENCE [LARGE SCALE GENOMIC DNA]</scope>
    <source>
        <strain evidence="1 2">NEB 479</strain>
        <plasmid evidence="2">Plasmid pdrdi</plasmid>
    </source>
</reference>
<dbReference type="Proteomes" id="UP000253744">
    <property type="component" value="Plasmid pDrdI"/>
</dbReference>
<evidence type="ECO:0000313" key="2">
    <source>
        <dbReference type="Proteomes" id="UP000253744"/>
    </source>
</evidence>
<dbReference type="EMBL" id="CP031163">
    <property type="protein sequence ID" value="AXH00661.1"/>
    <property type="molecule type" value="Genomic_DNA"/>
</dbReference>
<geneLocation type="plasmid" evidence="2">
    <name>pdrdi</name>
</geneLocation>
<proteinExistence type="predicted"/>
<dbReference type="AlphaFoldDB" id="A0A345ILT8"/>
<dbReference type="KEGG" id="dwu:DVJ83_16020"/>
<sequence>MKKGGYLLNVSHGPESIYTYLYPATLPEAWVMVDGAWYVTGPGLDMEGTLPITLSQDSAKRQQLLKWAAAITKKGPVPRVELLKLRFQK</sequence>
<gene>
    <name evidence="1" type="ORF">DVJ83_16020</name>
</gene>
<organism evidence="1 2">
    <name type="scientific">Deinococcus wulumuqiensis</name>
    <dbReference type="NCBI Taxonomy" id="980427"/>
    <lineage>
        <taxon>Bacteria</taxon>
        <taxon>Thermotogati</taxon>
        <taxon>Deinococcota</taxon>
        <taxon>Deinococci</taxon>
        <taxon>Deinococcales</taxon>
        <taxon>Deinococcaceae</taxon>
        <taxon>Deinococcus</taxon>
    </lineage>
</organism>
<accession>A0A345ILT8</accession>